<protein>
    <recommendedName>
        <fullName evidence="3">ASCH domain-containing protein</fullName>
    </recommendedName>
</protein>
<gene>
    <name evidence="1" type="ORF">FHW16_000755</name>
</gene>
<evidence type="ECO:0000313" key="1">
    <source>
        <dbReference type="EMBL" id="MBA8877073.1"/>
    </source>
</evidence>
<name>A0A839EAY8_9HYPH</name>
<dbReference type="SUPFAM" id="SSF46785">
    <property type="entry name" value="Winged helix' DNA-binding domain"/>
    <property type="match status" value="1"/>
</dbReference>
<dbReference type="EMBL" id="JACGXN010000001">
    <property type="protein sequence ID" value="MBA8877073.1"/>
    <property type="molecule type" value="Genomic_DNA"/>
</dbReference>
<dbReference type="RefSeq" id="WP_182547789.1">
    <property type="nucleotide sequence ID" value="NZ_JACGXN010000001.1"/>
</dbReference>
<organism evidence="1 2">
    <name type="scientific">Phyllobacterium myrsinacearum</name>
    <dbReference type="NCBI Taxonomy" id="28101"/>
    <lineage>
        <taxon>Bacteria</taxon>
        <taxon>Pseudomonadati</taxon>
        <taxon>Pseudomonadota</taxon>
        <taxon>Alphaproteobacteria</taxon>
        <taxon>Hyphomicrobiales</taxon>
        <taxon>Phyllobacteriaceae</taxon>
        <taxon>Phyllobacterium</taxon>
    </lineage>
</organism>
<accession>A0A839EAY8</accession>
<reference evidence="1 2" key="1">
    <citation type="submission" date="2020-07" db="EMBL/GenBank/DDBJ databases">
        <title>Genomic Encyclopedia of Type Strains, Phase IV (KMG-V): Genome sequencing to study the core and pangenomes of soil and plant-associated prokaryotes.</title>
        <authorList>
            <person name="Whitman W."/>
        </authorList>
    </citation>
    <scope>NUCLEOTIDE SEQUENCE [LARGE SCALE GENOMIC DNA]</scope>
    <source>
        <strain evidence="1 2">AN3</strain>
    </source>
</reference>
<evidence type="ECO:0000313" key="2">
    <source>
        <dbReference type="Proteomes" id="UP000549052"/>
    </source>
</evidence>
<dbReference type="InterPro" id="IPR036388">
    <property type="entry name" value="WH-like_DNA-bd_sf"/>
</dbReference>
<sequence length="189" mass="20865">MLFKAHTLDAIARGDVDLAFRRWTRPTVKTGSRLRTKIGSLLIGEVTLIEPEKCTAEEARRAGFEDVAALERDLGKGDGSLYRIVIAGVEADERTSLRDEMLSQTVIAGLADQLGRWDKAAGHAGYHRKILQLIADHPGMAAADLAAQLDVEKLKFKRDVRKLKEVGLTISLDIGYRLSPRGRSFLDGR</sequence>
<dbReference type="Gene3D" id="1.10.10.10">
    <property type="entry name" value="Winged helix-like DNA-binding domain superfamily/Winged helix DNA-binding domain"/>
    <property type="match status" value="1"/>
</dbReference>
<proteinExistence type="predicted"/>
<dbReference type="Proteomes" id="UP000549052">
    <property type="component" value="Unassembled WGS sequence"/>
</dbReference>
<keyword evidence="2" id="KW-1185">Reference proteome</keyword>
<comment type="caution">
    <text evidence="1">The sequence shown here is derived from an EMBL/GenBank/DDBJ whole genome shotgun (WGS) entry which is preliminary data.</text>
</comment>
<dbReference type="AlphaFoldDB" id="A0A839EAY8"/>
<evidence type="ECO:0008006" key="3">
    <source>
        <dbReference type="Google" id="ProtNLM"/>
    </source>
</evidence>
<dbReference type="InterPro" id="IPR036390">
    <property type="entry name" value="WH_DNA-bd_sf"/>
</dbReference>